<dbReference type="GO" id="GO:0001786">
    <property type="term" value="F:phosphatidylserine binding"/>
    <property type="evidence" value="ECO:0007669"/>
    <property type="project" value="TreeGrafter"/>
</dbReference>
<reference evidence="6" key="1">
    <citation type="journal article" date="2023" name="Nat. Commun.">
        <title>Diploid and tetraploid genomes of Acorus and the evolution of monocots.</title>
        <authorList>
            <person name="Ma L."/>
            <person name="Liu K.W."/>
            <person name="Li Z."/>
            <person name="Hsiao Y.Y."/>
            <person name="Qi Y."/>
            <person name="Fu T."/>
            <person name="Tang G.D."/>
            <person name="Zhang D."/>
            <person name="Sun W.H."/>
            <person name="Liu D.K."/>
            <person name="Li Y."/>
            <person name="Chen G.Z."/>
            <person name="Liu X.D."/>
            <person name="Liao X.Y."/>
            <person name="Jiang Y.T."/>
            <person name="Yu X."/>
            <person name="Hao Y."/>
            <person name="Huang J."/>
            <person name="Zhao X.W."/>
            <person name="Ke S."/>
            <person name="Chen Y.Y."/>
            <person name="Wu W.L."/>
            <person name="Hsu J.L."/>
            <person name="Lin Y.F."/>
            <person name="Huang M.D."/>
            <person name="Li C.Y."/>
            <person name="Huang L."/>
            <person name="Wang Z.W."/>
            <person name="Zhao X."/>
            <person name="Zhong W.Y."/>
            <person name="Peng D.H."/>
            <person name="Ahmad S."/>
            <person name="Lan S."/>
            <person name="Zhang J.S."/>
            <person name="Tsai W.C."/>
            <person name="Van de Peer Y."/>
            <person name="Liu Z.J."/>
        </authorList>
    </citation>
    <scope>NUCLEOTIDE SEQUENCE</scope>
    <source>
        <strain evidence="6">CP</strain>
    </source>
</reference>
<name>A0AAV9CEP3_ACOCL</name>
<dbReference type="SUPFAM" id="SSF47874">
    <property type="entry name" value="Annexin"/>
    <property type="match status" value="1"/>
</dbReference>
<keyword evidence="2" id="KW-0677">Repeat</keyword>
<sequence>MATLSIPSCEEDCRAIHDASSDQNHLFSSLVCRTSVQRRQIRETYKAMYGEDLVDRLCRDRMTNQKIEVRTLLYLWMLEPHEMNAVLAREALRDVNYEALIEMYVTCKSSQLFLINQAYRGIFKSHLDQEIIISEPSHPYQRILIALAASHKAHQSEISRHIAKCDAKRLYEAGEGKTGGFDESVVIETFTKRSLPQMKLTFSSYKGIFGHEYAKSLKKESCGEFEDSLRVVIKCISDPPKHFSKKLYSSMKGKKNNTRDLVRIMVTRAEMDMAEICEVFQKKYGMKLEDAIREAIPDEDYKDFLVAIATTDFAA</sequence>
<keyword evidence="4" id="KW-0041">Annexin</keyword>
<dbReference type="GO" id="GO:0005886">
    <property type="term" value="C:plasma membrane"/>
    <property type="evidence" value="ECO:0007669"/>
    <property type="project" value="TreeGrafter"/>
</dbReference>
<dbReference type="InterPro" id="IPR037104">
    <property type="entry name" value="Annexin_sf"/>
</dbReference>
<dbReference type="InterPro" id="IPR001464">
    <property type="entry name" value="Annexin"/>
</dbReference>
<gene>
    <name evidence="6" type="primary">ANN5</name>
    <name evidence="6" type="ORF">QJS10_CPB19g01238</name>
</gene>
<dbReference type="SMART" id="SM00335">
    <property type="entry name" value="ANX"/>
    <property type="match status" value="4"/>
</dbReference>
<dbReference type="PANTHER" id="PTHR10502:SF190">
    <property type="entry name" value="OS09G0453300 PROTEIN"/>
    <property type="match status" value="1"/>
</dbReference>
<keyword evidence="3" id="KW-0106">Calcium</keyword>
<keyword evidence="5" id="KW-0111">Calcium/phospholipid-binding</keyword>
<dbReference type="GO" id="GO:0005544">
    <property type="term" value="F:calcium-dependent phospholipid binding"/>
    <property type="evidence" value="ECO:0007669"/>
    <property type="project" value="UniProtKB-KW"/>
</dbReference>
<dbReference type="GO" id="GO:0009651">
    <property type="term" value="P:response to salt stress"/>
    <property type="evidence" value="ECO:0007669"/>
    <property type="project" value="TreeGrafter"/>
</dbReference>
<dbReference type="PRINTS" id="PR00196">
    <property type="entry name" value="ANNEXIN"/>
</dbReference>
<dbReference type="Proteomes" id="UP001180020">
    <property type="component" value="Unassembled WGS sequence"/>
</dbReference>
<keyword evidence="7" id="KW-1185">Reference proteome</keyword>
<dbReference type="AlphaFoldDB" id="A0AAV9CEP3"/>
<dbReference type="GO" id="GO:0005509">
    <property type="term" value="F:calcium ion binding"/>
    <property type="evidence" value="ECO:0007669"/>
    <property type="project" value="InterPro"/>
</dbReference>
<evidence type="ECO:0000313" key="6">
    <source>
        <dbReference type="EMBL" id="KAK1287090.1"/>
    </source>
</evidence>
<protein>
    <submittedName>
        <fullName evidence="6">Annexin D5</fullName>
    </submittedName>
</protein>
<dbReference type="PROSITE" id="PS51897">
    <property type="entry name" value="ANNEXIN_2"/>
    <property type="match status" value="2"/>
</dbReference>
<dbReference type="GO" id="GO:0009408">
    <property type="term" value="P:response to heat"/>
    <property type="evidence" value="ECO:0007669"/>
    <property type="project" value="TreeGrafter"/>
</dbReference>
<dbReference type="PRINTS" id="PR01814">
    <property type="entry name" value="ANNEXINPLANT"/>
</dbReference>
<organism evidence="6 7">
    <name type="scientific">Acorus calamus</name>
    <name type="common">Sweet flag</name>
    <dbReference type="NCBI Taxonomy" id="4465"/>
    <lineage>
        <taxon>Eukaryota</taxon>
        <taxon>Viridiplantae</taxon>
        <taxon>Streptophyta</taxon>
        <taxon>Embryophyta</taxon>
        <taxon>Tracheophyta</taxon>
        <taxon>Spermatophyta</taxon>
        <taxon>Magnoliopsida</taxon>
        <taxon>Liliopsida</taxon>
        <taxon>Acoraceae</taxon>
        <taxon>Acorus</taxon>
    </lineage>
</organism>
<accession>A0AAV9CEP3</accession>
<dbReference type="InterPro" id="IPR018502">
    <property type="entry name" value="Annexin_repeat"/>
</dbReference>
<keyword evidence="1" id="KW-0479">Metal-binding</keyword>
<evidence type="ECO:0000256" key="1">
    <source>
        <dbReference type="ARBA" id="ARBA00022723"/>
    </source>
</evidence>
<evidence type="ECO:0000256" key="5">
    <source>
        <dbReference type="ARBA" id="ARBA00023302"/>
    </source>
</evidence>
<evidence type="ECO:0000256" key="2">
    <source>
        <dbReference type="ARBA" id="ARBA00022737"/>
    </source>
</evidence>
<dbReference type="GO" id="GO:0009409">
    <property type="term" value="P:response to cold"/>
    <property type="evidence" value="ECO:0007669"/>
    <property type="project" value="TreeGrafter"/>
</dbReference>
<comment type="caution">
    <text evidence="6">The sequence shown here is derived from an EMBL/GenBank/DDBJ whole genome shotgun (WGS) entry which is preliminary data.</text>
</comment>
<dbReference type="Pfam" id="PF00191">
    <property type="entry name" value="Annexin"/>
    <property type="match status" value="3"/>
</dbReference>
<reference evidence="6" key="2">
    <citation type="submission" date="2023-06" db="EMBL/GenBank/DDBJ databases">
        <authorList>
            <person name="Ma L."/>
            <person name="Liu K.-W."/>
            <person name="Li Z."/>
            <person name="Hsiao Y.-Y."/>
            <person name="Qi Y."/>
            <person name="Fu T."/>
            <person name="Tang G."/>
            <person name="Zhang D."/>
            <person name="Sun W.-H."/>
            <person name="Liu D.-K."/>
            <person name="Li Y."/>
            <person name="Chen G.-Z."/>
            <person name="Liu X.-D."/>
            <person name="Liao X.-Y."/>
            <person name="Jiang Y.-T."/>
            <person name="Yu X."/>
            <person name="Hao Y."/>
            <person name="Huang J."/>
            <person name="Zhao X.-W."/>
            <person name="Ke S."/>
            <person name="Chen Y.-Y."/>
            <person name="Wu W.-L."/>
            <person name="Hsu J.-L."/>
            <person name="Lin Y.-F."/>
            <person name="Huang M.-D."/>
            <person name="Li C.-Y."/>
            <person name="Huang L."/>
            <person name="Wang Z.-W."/>
            <person name="Zhao X."/>
            <person name="Zhong W.-Y."/>
            <person name="Peng D.-H."/>
            <person name="Ahmad S."/>
            <person name="Lan S."/>
            <person name="Zhang J.-S."/>
            <person name="Tsai W.-C."/>
            <person name="Van De Peer Y."/>
            <person name="Liu Z.-J."/>
        </authorList>
    </citation>
    <scope>NUCLEOTIDE SEQUENCE</scope>
    <source>
        <strain evidence="6">CP</strain>
        <tissue evidence="6">Leaves</tissue>
    </source>
</reference>
<dbReference type="Gene3D" id="1.10.220.10">
    <property type="entry name" value="Annexin"/>
    <property type="match status" value="4"/>
</dbReference>
<dbReference type="InterPro" id="IPR009118">
    <property type="entry name" value="AnnexinD_plant"/>
</dbReference>
<dbReference type="FunFam" id="1.10.220.10:FF:000001">
    <property type="entry name" value="Annexin"/>
    <property type="match status" value="1"/>
</dbReference>
<evidence type="ECO:0000256" key="4">
    <source>
        <dbReference type="ARBA" id="ARBA00023216"/>
    </source>
</evidence>
<evidence type="ECO:0000313" key="7">
    <source>
        <dbReference type="Proteomes" id="UP001180020"/>
    </source>
</evidence>
<dbReference type="PANTHER" id="PTHR10502">
    <property type="entry name" value="ANNEXIN"/>
    <property type="match status" value="1"/>
</dbReference>
<dbReference type="FunFam" id="1.10.220.10:FF:000002">
    <property type="entry name" value="Annexin"/>
    <property type="match status" value="1"/>
</dbReference>
<proteinExistence type="predicted"/>
<dbReference type="GO" id="GO:0009414">
    <property type="term" value="P:response to water deprivation"/>
    <property type="evidence" value="ECO:0007669"/>
    <property type="project" value="TreeGrafter"/>
</dbReference>
<dbReference type="GO" id="GO:0005737">
    <property type="term" value="C:cytoplasm"/>
    <property type="evidence" value="ECO:0007669"/>
    <property type="project" value="TreeGrafter"/>
</dbReference>
<dbReference type="EMBL" id="JAUJYO010000019">
    <property type="protein sequence ID" value="KAK1287090.1"/>
    <property type="molecule type" value="Genomic_DNA"/>
</dbReference>
<evidence type="ECO:0000256" key="3">
    <source>
        <dbReference type="ARBA" id="ARBA00022837"/>
    </source>
</evidence>